<evidence type="ECO:0000313" key="2">
    <source>
        <dbReference type="Proteomes" id="UP000244450"/>
    </source>
</evidence>
<name>A0A2T7BLW4_9BACT</name>
<accession>A0A2T7BLW4</accession>
<dbReference type="AlphaFoldDB" id="A0A2T7BLW4"/>
<dbReference type="EMBL" id="QCYK01000001">
    <property type="protein sequence ID" value="PUZ28639.1"/>
    <property type="molecule type" value="Genomic_DNA"/>
</dbReference>
<keyword evidence="2" id="KW-1185">Reference proteome</keyword>
<sequence>MGLGQSSVSYQSEPHINRKNVVLTITKKYVLTDMQTKREHEVLSVKSDYEIPFNLIRSREDVYEFYKDAMLSLNEAYQYARTQLPGLPNIPFPNQPIENYKGEIDRVFNLLNSQN</sequence>
<gene>
    <name evidence="1" type="ORF">DCC81_03910</name>
</gene>
<proteinExistence type="predicted"/>
<protein>
    <submittedName>
        <fullName evidence="1">Uncharacterized protein</fullName>
    </submittedName>
</protein>
<comment type="caution">
    <text evidence="1">The sequence shown here is derived from an EMBL/GenBank/DDBJ whole genome shotgun (WGS) entry which is preliminary data.</text>
</comment>
<organism evidence="1 2">
    <name type="scientific">Chitinophaga parva</name>
    <dbReference type="NCBI Taxonomy" id="2169414"/>
    <lineage>
        <taxon>Bacteria</taxon>
        <taxon>Pseudomonadati</taxon>
        <taxon>Bacteroidota</taxon>
        <taxon>Chitinophagia</taxon>
        <taxon>Chitinophagales</taxon>
        <taxon>Chitinophagaceae</taxon>
        <taxon>Chitinophaga</taxon>
    </lineage>
</organism>
<dbReference type="Proteomes" id="UP000244450">
    <property type="component" value="Unassembled WGS sequence"/>
</dbReference>
<reference evidence="1 2" key="1">
    <citation type="submission" date="2018-04" db="EMBL/GenBank/DDBJ databases">
        <title>Chitinophaga fuyangensis sp. nov., isolated from soil in a chemical factory.</title>
        <authorList>
            <person name="Chen K."/>
        </authorList>
    </citation>
    <scope>NUCLEOTIDE SEQUENCE [LARGE SCALE GENOMIC DNA]</scope>
    <source>
        <strain evidence="1 2">LY-1</strain>
    </source>
</reference>
<evidence type="ECO:0000313" key="1">
    <source>
        <dbReference type="EMBL" id="PUZ28639.1"/>
    </source>
</evidence>